<dbReference type="InterPro" id="IPR019545">
    <property type="entry name" value="DM13_domain"/>
</dbReference>
<comment type="caution">
    <text evidence="2">The sequence shown here is derived from an EMBL/GenBank/DDBJ whole genome shotgun (WGS) entry which is preliminary data.</text>
</comment>
<protein>
    <submittedName>
        <fullName evidence="2">DM13 domain-containing protein</fullName>
    </submittedName>
</protein>
<dbReference type="PROSITE" id="PS51549">
    <property type="entry name" value="DM13"/>
    <property type="match status" value="1"/>
</dbReference>
<proteinExistence type="predicted"/>
<gene>
    <name evidence="2" type="ORF">ACH49W_05625</name>
</gene>
<keyword evidence="3" id="KW-1185">Reference proteome</keyword>
<dbReference type="RefSeq" id="WP_364826674.1">
    <property type="nucleotide sequence ID" value="NZ_JBFAYM010000021.1"/>
</dbReference>
<reference evidence="2 3" key="1">
    <citation type="submission" date="2024-10" db="EMBL/GenBank/DDBJ databases">
        <title>The Natural Products Discovery Center: Release of the First 8490 Sequenced Strains for Exploring Actinobacteria Biosynthetic Diversity.</title>
        <authorList>
            <person name="Kalkreuter E."/>
            <person name="Kautsar S.A."/>
            <person name="Yang D."/>
            <person name="Bader C.D."/>
            <person name="Teijaro C.N."/>
            <person name="Fluegel L."/>
            <person name="Davis C.M."/>
            <person name="Simpson J.R."/>
            <person name="Lauterbach L."/>
            <person name="Steele A.D."/>
            <person name="Gui C."/>
            <person name="Meng S."/>
            <person name="Li G."/>
            <person name="Viehrig K."/>
            <person name="Ye F."/>
            <person name="Su P."/>
            <person name="Kiefer A.F."/>
            <person name="Nichols A."/>
            <person name="Cepeda A.J."/>
            <person name="Yan W."/>
            <person name="Fan B."/>
            <person name="Jiang Y."/>
            <person name="Adhikari A."/>
            <person name="Zheng C.-J."/>
            <person name="Schuster L."/>
            <person name="Cowan T.M."/>
            <person name="Smanski M.J."/>
            <person name="Chevrette M.G."/>
            <person name="De Carvalho L.P.S."/>
            <person name="Shen B."/>
        </authorList>
    </citation>
    <scope>NUCLEOTIDE SEQUENCE [LARGE SCALE GENOMIC DNA]</scope>
    <source>
        <strain evidence="2 3">NPDC019275</strain>
    </source>
</reference>
<organism evidence="2 3">
    <name type="scientific">Nocardia xishanensis</name>
    <dbReference type="NCBI Taxonomy" id="238964"/>
    <lineage>
        <taxon>Bacteria</taxon>
        <taxon>Bacillati</taxon>
        <taxon>Actinomycetota</taxon>
        <taxon>Actinomycetes</taxon>
        <taxon>Mycobacteriales</taxon>
        <taxon>Nocardiaceae</taxon>
        <taxon>Nocardia</taxon>
    </lineage>
</organism>
<feature type="domain" description="DM13" evidence="1">
    <location>
        <begin position="72"/>
        <end position="180"/>
    </location>
</feature>
<evidence type="ECO:0000259" key="1">
    <source>
        <dbReference type="PROSITE" id="PS51549"/>
    </source>
</evidence>
<dbReference type="Proteomes" id="UP001611415">
    <property type="component" value="Unassembled WGS sequence"/>
</dbReference>
<name>A0ABW7WVJ3_9NOCA</name>
<evidence type="ECO:0000313" key="2">
    <source>
        <dbReference type="EMBL" id="MFI2472840.1"/>
    </source>
</evidence>
<dbReference type="Pfam" id="PF10517">
    <property type="entry name" value="DM13"/>
    <property type="match status" value="1"/>
</dbReference>
<sequence>MASMRTIARSPLTWVLTALVVVGLGVALALFEPWRLFTNTTVDEAVPTVVAPPGGSPRIDPAAQPPRTLATGTFISHEHGTSGTVSVLQLADGSRVLRLADLDTSDGPDLHVWLTDAPVLEDRAGWGVFDDGRHTDLGQLKGNKGSQNYAIPADVDLAAMTSVSIWCDRFDVSFGAAALQAA</sequence>
<evidence type="ECO:0000313" key="3">
    <source>
        <dbReference type="Proteomes" id="UP001611415"/>
    </source>
</evidence>
<dbReference type="EMBL" id="JBIRYO010000003">
    <property type="protein sequence ID" value="MFI2472840.1"/>
    <property type="molecule type" value="Genomic_DNA"/>
</dbReference>
<accession>A0ABW7WVJ3</accession>